<evidence type="ECO:0000313" key="3">
    <source>
        <dbReference type="Proteomes" id="UP000293162"/>
    </source>
</evidence>
<dbReference type="Proteomes" id="UP000293162">
    <property type="component" value="Unassembled WGS sequence"/>
</dbReference>
<name>A0A4Q5M5P4_9BACT</name>
<evidence type="ECO:0000256" key="1">
    <source>
        <dbReference type="SAM" id="SignalP"/>
    </source>
</evidence>
<evidence type="ECO:0000313" key="2">
    <source>
        <dbReference type="EMBL" id="RYU97761.1"/>
    </source>
</evidence>
<dbReference type="OrthoDB" id="961888at2"/>
<dbReference type="EMBL" id="SEWF01000001">
    <property type="protein sequence ID" value="RYU97761.1"/>
    <property type="molecule type" value="Genomic_DNA"/>
</dbReference>
<feature type="chain" id="PRO_5020437195" evidence="1">
    <location>
        <begin position="21"/>
        <end position="132"/>
    </location>
</feature>
<comment type="caution">
    <text evidence="2">The sequence shown here is derived from an EMBL/GenBank/DDBJ whole genome shotgun (WGS) entry which is preliminary data.</text>
</comment>
<feature type="signal peptide" evidence="1">
    <location>
        <begin position="1"/>
        <end position="20"/>
    </location>
</feature>
<keyword evidence="3" id="KW-1185">Reference proteome</keyword>
<sequence length="132" mass="14753">MKKLIAVAFFCCAFSQVGFSQHICSAAFLGNKMVVDKYTNEGYKNEISLNATGELTVNTVDLSPTESKAVDKIPFKVAIKEKDTKTITLFSREDFMKVDVQKVLSQCKKGDQIVLLTLDKQYALPHNEILVK</sequence>
<reference evidence="2 3" key="1">
    <citation type="submission" date="2019-02" db="EMBL/GenBank/DDBJ databases">
        <title>Bacterial novel species Emticicia sp. 17J42-9 isolated from soil.</title>
        <authorList>
            <person name="Jung H.-Y."/>
        </authorList>
    </citation>
    <scope>NUCLEOTIDE SEQUENCE [LARGE SCALE GENOMIC DNA]</scope>
    <source>
        <strain evidence="2 3">17J42-9</strain>
    </source>
</reference>
<accession>A0A4Q5M5P4</accession>
<gene>
    <name evidence="2" type="ORF">EWM59_00965</name>
</gene>
<protein>
    <submittedName>
        <fullName evidence="2">Uncharacterized protein</fullName>
    </submittedName>
</protein>
<organism evidence="2 3">
    <name type="scientific">Emticicia agri</name>
    <dbReference type="NCBI Taxonomy" id="2492393"/>
    <lineage>
        <taxon>Bacteria</taxon>
        <taxon>Pseudomonadati</taxon>
        <taxon>Bacteroidota</taxon>
        <taxon>Cytophagia</taxon>
        <taxon>Cytophagales</taxon>
        <taxon>Leadbetterellaceae</taxon>
        <taxon>Emticicia</taxon>
    </lineage>
</organism>
<dbReference type="AlphaFoldDB" id="A0A4Q5M5P4"/>
<keyword evidence="1" id="KW-0732">Signal</keyword>
<proteinExistence type="predicted"/>